<dbReference type="RefSeq" id="WP_183205160.1">
    <property type="nucleotide sequence ID" value="NZ_BAAAER010000003.1"/>
</dbReference>
<organism evidence="2 3">
    <name type="scientific">Brevundimonas lenta</name>
    <dbReference type="NCBI Taxonomy" id="424796"/>
    <lineage>
        <taxon>Bacteria</taxon>
        <taxon>Pseudomonadati</taxon>
        <taxon>Pseudomonadota</taxon>
        <taxon>Alphaproteobacteria</taxon>
        <taxon>Caulobacterales</taxon>
        <taxon>Caulobacteraceae</taxon>
        <taxon>Brevundimonas</taxon>
    </lineage>
</organism>
<keyword evidence="3" id="KW-1185">Reference proteome</keyword>
<accession>A0A7W6JFB0</accession>
<dbReference type="InterPro" id="IPR045599">
    <property type="entry name" value="DUF6456"/>
</dbReference>
<sequence length="244" mass="25597">MSARVLGRARRLLAMPDAWLDATPGGYALRVGKSRRTRPMLSIDETAFEQLIADPGLRARKGGGWVAREAVIAAPALPPGRPGVIEGVRIVAEPDGRLRPRRANLARSPIAWLAGRTDAEGRSWLEPVEVAAAERLGLEAEAAMKGPSLTMRWDALPRSGSGGSAFRAGPTGRVLAAGARVEAALAACGPARRMVEHVCIRATALQAAEQDLGLRRRTGKALLKQGLQALAGHYGLAGGQGTAS</sequence>
<dbReference type="Proteomes" id="UP000529946">
    <property type="component" value="Unassembled WGS sequence"/>
</dbReference>
<evidence type="ECO:0000313" key="3">
    <source>
        <dbReference type="Proteomes" id="UP000529946"/>
    </source>
</evidence>
<name>A0A7W6JFB0_9CAUL</name>
<dbReference type="AlphaFoldDB" id="A0A7W6JFB0"/>
<dbReference type="EMBL" id="JACIDM010000003">
    <property type="protein sequence ID" value="MBB4084036.1"/>
    <property type="molecule type" value="Genomic_DNA"/>
</dbReference>
<proteinExistence type="predicted"/>
<reference evidence="2 3" key="1">
    <citation type="submission" date="2020-08" db="EMBL/GenBank/DDBJ databases">
        <title>Genomic Encyclopedia of Type Strains, Phase IV (KMG-IV): sequencing the most valuable type-strain genomes for metagenomic binning, comparative biology and taxonomic classification.</title>
        <authorList>
            <person name="Goeker M."/>
        </authorList>
    </citation>
    <scope>NUCLEOTIDE SEQUENCE [LARGE SCALE GENOMIC DNA]</scope>
    <source>
        <strain evidence="2 3">DSM 23960</strain>
    </source>
</reference>
<protein>
    <recommendedName>
        <fullName evidence="1">DUF6456 domain-containing protein</fullName>
    </recommendedName>
</protein>
<evidence type="ECO:0000313" key="2">
    <source>
        <dbReference type="EMBL" id="MBB4084036.1"/>
    </source>
</evidence>
<comment type="caution">
    <text evidence="2">The sequence shown here is derived from an EMBL/GenBank/DDBJ whole genome shotgun (WGS) entry which is preliminary data.</text>
</comment>
<dbReference type="Pfam" id="PF20057">
    <property type="entry name" value="DUF6456"/>
    <property type="match status" value="1"/>
</dbReference>
<feature type="domain" description="DUF6456" evidence="1">
    <location>
        <begin position="102"/>
        <end position="235"/>
    </location>
</feature>
<gene>
    <name evidence="2" type="ORF">GGR12_002924</name>
</gene>
<evidence type="ECO:0000259" key="1">
    <source>
        <dbReference type="Pfam" id="PF20057"/>
    </source>
</evidence>